<evidence type="ECO:0000256" key="2">
    <source>
        <dbReference type="ARBA" id="ARBA00023033"/>
    </source>
</evidence>
<accession>A0AAV7E9T1</accession>
<evidence type="ECO:0000256" key="1">
    <source>
        <dbReference type="ARBA" id="ARBA00023002"/>
    </source>
</evidence>
<dbReference type="GO" id="GO:0004497">
    <property type="term" value="F:monooxygenase activity"/>
    <property type="evidence" value="ECO:0007669"/>
    <property type="project" value="UniProtKB-KW"/>
</dbReference>
<name>A0AAV7E9T1_ARIFI</name>
<feature type="region of interest" description="Disordered" evidence="4">
    <location>
        <begin position="1"/>
        <end position="20"/>
    </location>
</feature>
<dbReference type="Pfam" id="PF01494">
    <property type="entry name" value="FAD_binding_3"/>
    <property type="match status" value="1"/>
</dbReference>
<reference evidence="6 7" key="1">
    <citation type="submission" date="2021-07" db="EMBL/GenBank/DDBJ databases">
        <title>The Aristolochia fimbriata genome: insights into angiosperm evolution, floral development and chemical biosynthesis.</title>
        <authorList>
            <person name="Jiao Y."/>
        </authorList>
    </citation>
    <scope>NUCLEOTIDE SEQUENCE [LARGE SCALE GENOMIC DNA]</scope>
    <source>
        <strain evidence="6">IBCAS-2021</strain>
        <tissue evidence="6">Leaf</tissue>
    </source>
</reference>
<feature type="compositionally biased region" description="Polar residues" evidence="4">
    <location>
        <begin position="8"/>
        <end position="18"/>
    </location>
</feature>
<dbReference type="PANTHER" id="PTHR45934">
    <property type="entry name" value="FAD/NAD(P)-BINDING OXIDOREDUCTASE FAMILY PROTEIN"/>
    <property type="match status" value="1"/>
</dbReference>
<dbReference type="PRINTS" id="PR00420">
    <property type="entry name" value="RNGMNOXGNASE"/>
</dbReference>
<dbReference type="Gene3D" id="3.50.50.60">
    <property type="entry name" value="FAD/NAD(P)-binding domain"/>
    <property type="match status" value="1"/>
</dbReference>
<dbReference type="AlphaFoldDB" id="A0AAV7E9T1"/>
<dbReference type="SUPFAM" id="SSF51905">
    <property type="entry name" value="FAD/NAD(P)-binding domain"/>
    <property type="match status" value="1"/>
</dbReference>
<dbReference type="PANTHER" id="PTHR45934:SF1">
    <property type="entry name" value="OS04G0423100 PROTEIN"/>
    <property type="match status" value="1"/>
</dbReference>
<dbReference type="InterPro" id="IPR044560">
    <property type="entry name" value="MOase"/>
</dbReference>
<evidence type="ECO:0000256" key="4">
    <source>
        <dbReference type="SAM" id="MobiDB-lite"/>
    </source>
</evidence>
<dbReference type="GO" id="GO:0071949">
    <property type="term" value="F:FAD binding"/>
    <property type="evidence" value="ECO:0007669"/>
    <property type="project" value="InterPro"/>
</dbReference>
<dbReference type="InterPro" id="IPR036188">
    <property type="entry name" value="FAD/NAD-bd_sf"/>
</dbReference>
<proteinExistence type="inferred from homology"/>
<dbReference type="Proteomes" id="UP000825729">
    <property type="component" value="Unassembled WGS sequence"/>
</dbReference>
<evidence type="ECO:0000313" key="7">
    <source>
        <dbReference type="Proteomes" id="UP000825729"/>
    </source>
</evidence>
<organism evidence="6 7">
    <name type="scientific">Aristolochia fimbriata</name>
    <name type="common">White veined hardy Dutchman's pipe vine</name>
    <dbReference type="NCBI Taxonomy" id="158543"/>
    <lineage>
        <taxon>Eukaryota</taxon>
        <taxon>Viridiplantae</taxon>
        <taxon>Streptophyta</taxon>
        <taxon>Embryophyta</taxon>
        <taxon>Tracheophyta</taxon>
        <taxon>Spermatophyta</taxon>
        <taxon>Magnoliopsida</taxon>
        <taxon>Magnoliidae</taxon>
        <taxon>Piperales</taxon>
        <taxon>Aristolochiaceae</taxon>
        <taxon>Aristolochia</taxon>
    </lineage>
</organism>
<sequence>MLRIAEQQHPTEQNSYQTRGKAFFKNQSSTKMEIREDVVIVGGGIAGLATALALKRIGICSLVLERSHELRTTGAALTLFPNAWRALSALGVAHKISSLYPPLFKGYFTDVATGETRQVSLSRTEETDRSELGPKAVHRRILLEALSEELPADMIRFSAKLASIHTEAVNGETIAVLRLEDGTVIKAKAVIGCDGVHSVVAQWLGLSPPVDSGRSAVRGLSVYPQGHGYANEVQQYLAEAARAGVVPVSSTELYWFIAYEGEESSRDPELIKRLVMENKAKGFPQKFLDVVEHSELGSLTLDPLKLRLPWNLLLRSAHRANVTVAGDAMHPMTPDLGQGGCTALEDAVVLARSIGRLVRADGGLEWGRIGEALEAYVKERRWRVAGVIAGAYFMGRAQPGASGWVKKYFSWLTGFARNIFFRFGYTRILAVMNYDCGKLPIRPVEAASSKVD</sequence>
<dbReference type="InterPro" id="IPR002938">
    <property type="entry name" value="FAD-bd"/>
</dbReference>
<evidence type="ECO:0000256" key="3">
    <source>
        <dbReference type="ARBA" id="ARBA00024018"/>
    </source>
</evidence>
<evidence type="ECO:0000313" key="6">
    <source>
        <dbReference type="EMBL" id="KAG9444267.1"/>
    </source>
</evidence>
<comment type="similarity">
    <text evidence="3">Belongs to the 3-hydroxybenzoate 6-hydroxylase family.</text>
</comment>
<evidence type="ECO:0000259" key="5">
    <source>
        <dbReference type="Pfam" id="PF01494"/>
    </source>
</evidence>
<feature type="domain" description="FAD-binding" evidence="5">
    <location>
        <begin position="37"/>
        <end position="388"/>
    </location>
</feature>
<comment type="caution">
    <text evidence="6">The sequence shown here is derived from an EMBL/GenBank/DDBJ whole genome shotgun (WGS) entry which is preliminary data.</text>
</comment>
<dbReference type="EMBL" id="JAINDJ010000006">
    <property type="protein sequence ID" value="KAG9444267.1"/>
    <property type="molecule type" value="Genomic_DNA"/>
</dbReference>
<gene>
    <name evidence="6" type="ORF">H6P81_015607</name>
</gene>
<keyword evidence="1" id="KW-0560">Oxidoreductase</keyword>
<keyword evidence="2" id="KW-0503">Monooxygenase</keyword>
<protein>
    <recommendedName>
        <fullName evidence="5">FAD-binding domain-containing protein</fullName>
    </recommendedName>
</protein>
<keyword evidence="7" id="KW-1185">Reference proteome</keyword>